<dbReference type="GO" id="GO:0004523">
    <property type="term" value="F:RNA-DNA hybrid ribonuclease activity"/>
    <property type="evidence" value="ECO:0007669"/>
    <property type="project" value="InterPro"/>
</dbReference>
<gene>
    <name evidence="2" type="ORF">Godav_029378</name>
</gene>
<evidence type="ECO:0000313" key="3">
    <source>
        <dbReference type="Proteomes" id="UP000593561"/>
    </source>
</evidence>
<sequence length="89" mass="10045">MGLKDLQIMGDSKTIIKKCQSSEQDRSVRGAIIKDIQEIKTNFNNICFCYIPRTDHIFAHLVAIEALKKGEEHYLAGAIPNTVRQAAER</sequence>
<proteinExistence type="predicted"/>
<dbReference type="InterPro" id="IPR002156">
    <property type="entry name" value="RNaseH_domain"/>
</dbReference>
<evidence type="ECO:0000259" key="1">
    <source>
        <dbReference type="Pfam" id="PF13456"/>
    </source>
</evidence>
<dbReference type="Gene3D" id="3.30.420.10">
    <property type="entry name" value="Ribonuclease H-like superfamily/Ribonuclease H"/>
    <property type="match status" value="1"/>
</dbReference>
<comment type="caution">
    <text evidence="2">The sequence shown here is derived from an EMBL/GenBank/DDBJ whole genome shotgun (WGS) entry which is preliminary data.</text>
</comment>
<name>A0A7J8THT8_GOSDV</name>
<accession>A0A7J8THT8</accession>
<dbReference type="AlphaFoldDB" id="A0A7J8THT8"/>
<protein>
    <recommendedName>
        <fullName evidence="1">RNase H type-1 domain-containing protein</fullName>
    </recommendedName>
</protein>
<dbReference type="InterPro" id="IPR036397">
    <property type="entry name" value="RNaseH_sf"/>
</dbReference>
<dbReference type="EMBL" id="JABFAC010248975">
    <property type="protein sequence ID" value="MBA0637691.1"/>
    <property type="molecule type" value="Genomic_DNA"/>
</dbReference>
<reference evidence="2 3" key="1">
    <citation type="journal article" date="2019" name="Genome Biol. Evol.">
        <title>Insights into the evolution of the New World diploid cottons (Gossypium, subgenus Houzingenia) based on genome sequencing.</title>
        <authorList>
            <person name="Grover C.E."/>
            <person name="Arick M.A. 2nd"/>
            <person name="Thrash A."/>
            <person name="Conover J.L."/>
            <person name="Sanders W.S."/>
            <person name="Peterson D.G."/>
            <person name="Frelichowski J.E."/>
            <person name="Scheffler J.A."/>
            <person name="Scheffler B.E."/>
            <person name="Wendel J.F."/>
        </authorList>
    </citation>
    <scope>NUCLEOTIDE SEQUENCE [LARGE SCALE GENOMIC DNA]</scope>
    <source>
        <strain evidence="2">27</strain>
        <tissue evidence="2">Leaf</tissue>
    </source>
</reference>
<keyword evidence="3" id="KW-1185">Reference proteome</keyword>
<evidence type="ECO:0000313" key="2">
    <source>
        <dbReference type="EMBL" id="MBA0637691.1"/>
    </source>
</evidence>
<dbReference type="Proteomes" id="UP000593561">
    <property type="component" value="Unassembled WGS sequence"/>
</dbReference>
<dbReference type="Pfam" id="PF13456">
    <property type="entry name" value="RVT_3"/>
    <property type="match status" value="1"/>
</dbReference>
<organism evidence="2 3">
    <name type="scientific">Gossypium davidsonii</name>
    <name type="common">Davidson's cotton</name>
    <name type="synonym">Gossypium klotzschianum subsp. davidsonii</name>
    <dbReference type="NCBI Taxonomy" id="34287"/>
    <lineage>
        <taxon>Eukaryota</taxon>
        <taxon>Viridiplantae</taxon>
        <taxon>Streptophyta</taxon>
        <taxon>Embryophyta</taxon>
        <taxon>Tracheophyta</taxon>
        <taxon>Spermatophyta</taxon>
        <taxon>Magnoliopsida</taxon>
        <taxon>eudicotyledons</taxon>
        <taxon>Gunneridae</taxon>
        <taxon>Pentapetalae</taxon>
        <taxon>rosids</taxon>
        <taxon>malvids</taxon>
        <taxon>Malvales</taxon>
        <taxon>Malvaceae</taxon>
        <taxon>Malvoideae</taxon>
        <taxon>Gossypium</taxon>
    </lineage>
</organism>
<feature type="domain" description="RNase H type-1" evidence="1">
    <location>
        <begin position="2"/>
        <end position="64"/>
    </location>
</feature>
<feature type="non-terminal residue" evidence="2">
    <location>
        <position position="89"/>
    </location>
</feature>
<dbReference type="GO" id="GO:0003676">
    <property type="term" value="F:nucleic acid binding"/>
    <property type="evidence" value="ECO:0007669"/>
    <property type="project" value="InterPro"/>
</dbReference>